<dbReference type="AlphaFoldDB" id="A0AAD4GP56"/>
<reference evidence="1" key="1">
    <citation type="journal article" date="2019" name="Beilstein J. Org. Chem.">
        <title>Nanangenines: drimane sesquiterpenoids as the dominant metabolite cohort of a novel Australian fungus, Aspergillus nanangensis.</title>
        <authorList>
            <person name="Lacey H.J."/>
            <person name="Gilchrist C.L.M."/>
            <person name="Crombie A."/>
            <person name="Kalaitzis J.A."/>
            <person name="Vuong D."/>
            <person name="Rutledge P.J."/>
            <person name="Turner P."/>
            <person name="Pitt J.I."/>
            <person name="Lacey E."/>
            <person name="Chooi Y.H."/>
            <person name="Piggott A.M."/>
        </authorList>
    </citation>
    <scope>NUCLEOTIDE SEQUENCE</scope>
    <source>
        <strain evidence="1">MST-FP2251</strain>
    </source>
</reference>
<dbReference type="Proteomes" id="UP001194746">
    <property type="component" value="Unassembled WGS sequence"/>
</dbReference>
<evidence type="ECO:0000313" key="2">
    <source>
        <dbReference type="Proteomes" id="UP001194746"/>
    </source>
</evidence>
<reference evidence="1" key="2">
    <citation type="submission" date="2020-02" db="EMBL/GenBank/DDBJ databases">
        <authorList>
            <person name="Gilchrist C.L.M."/>
            <person name="Chooi Y.-H."/>
        </authorList>
    </citation>
    <scope>NUCLEOTIDE SEQUENCE</scope>
    <source>
        <strain evidence="1">MST-FP2251</strain>
    </source>
</reference>
<sequence length="129" mass="14644">MHGSRRLTCVQFSKIMDNFLWLSPHDSTTVVERAHSLATARRYSTCVDRERRIAIPLRLLHGLDSAQISVVELFQAPDCLLIPQLFLLHGIMQVVQKVRHRRTYRCGLPVQLAPSTVSLTKALARSVPM</sequence>
<dbReference type="EMBL" id="VCAU01000135">
    <property type="protein sequence ID" value="KAF9884096.1"/>
    <property type="molecule type" value="Genomic_DNA"/>
</dbReference>
<name>A0AAD4GP56_ASPNN</name>
<keyword evidence="2" id="KW-1185">Reference proteome</keyword>
<gene>
    <name evidence="1" type="ORF">FE257_002326</name>
</gene>
<organism evidence="1 2">
    <name type="scientific">Aspergillus nanangensis</name>
    <dbReference type="NCBI Taxonomy" id="2582783"/>
    <lineage>
        <taxon>Eukaryota</taxon>
        <taxon>Fungi</taxon>
        <taxon>Dikarya</taxon>
        <taxon>Ascomycota</taxon>
        <taxon>Pezizomycotina</taxon>
        <taxon>Eurotiomycetes</taxon>
        <taxon>Eurotiomycetidae</taxon>
        <taxon>Eurotiales</taxon>
        <taxon>Aspergillaceae</taxon>
        <taxon>Aspergillus</taxon>
        <taxon>Aspergillus subgen. Circumdati</taxon>
    </lineage>
</organism>
<accession>A0AAD4GP56</accession>
<protein>
    <submittedName>
        <fullName evidence="1">Uncharacterized protein</fullName>
    </submittedName>
</protein>
<comment type="caution">
    <text evidence="1">The sequence shown here is derived from an EMBL/GenBank/DDBJ whole genome shotgun (WGS) entry which is preliminary data.</text>
</comment>
<evidence type="ECO:0000313" key="1">
    <source>
        <dbReference type="EMBL" id="KAF9884096.1"/>
    </source>
</evidence>
<proteinExistence type="predicted"/>